<evidence type="ECO:0000259" key="2">
    <source>
        <dbReference type="Pfam" id="PF00656"/>
    </source>
</evidence>
<dbReference type="GO" id="GO:0004197">
    <property type="term" value="F:cysteine-type endopeptidase activity"/>
    <property type="evidence" value="ECO:0007669"/>
    <property type="project" value="InterPro"/>
</dbReference>
<dbReference type="RefSeq" id="WP_137479404.1">
    <property type="nucleotide sequence ID" value="NZ_SZZP01000010.1"/>
</dbReference>
<proteinExistence type="predicted"/>
<organism evidence="3 4">
    <name type="scientific">Bradyrhizobium elkanii</name>
    <dbReference type="NCBI Taxonomy" id="29448"/>
    <lineage>
        <taxon>Bacteria</taxon>
        <taxon>Pseudomonadati</taxon>
        <taxon>Pseudomonadota</taxon>
        <taxon>Alphaproteobacteria</taxon>
        <taxon>Hyphomicrobiales</taxon>
        <taxon>Nitrobacteraceae</taxon>
        <taxon>Bradyrhizobium</taxon>
    </lineage>
</organism>
<feature type="domain" description="Peptidase C14 caspase" evidence="2">
    <location>
        <begin position="7"/>
        <end position="289"/>
    </location>
</feature>
<gene>
    <name evidence="3" type="ORF">FDV58_17865</name>
</gene>
<dbReference type="GO" id="GO:0006508">
    <property type="term" value="P:proteolysis"/>
    <property type="evidence" value="ECO:0007669"/>
    <property type="project" value="InterPro"/>
</dbReference>
<dbReference type="InterPro" id="IPR011600">
    <property type="entry name" value="Pept_C14_caspase"/>
</dbReference>
<accession>A0A4U6S609</accession>
<dbReference type="Pfam" id="PF00656">
    <property type="entry name" value="Peptidase_C14"/>
    <property type="match status" value="1"/>
</dbReference>
<dbReference type="EMBL" id="SZZP01000010">
    <property type="protein sequence ID" value="TKV80116.1"/>
    <property type="molecule type" value="Genomic_DNA"/>
</dbReference>
<evidence type="ECO:0000313" key="3">
    <source>
        <dbReference type="EMBL" id="TKV80116.1"/>
    </source>
</evidence>
<reference evidence="3 4" key="1">
    <citation type="submission" date="2019-05" db="EMBL/GenBank/DDBJ databases">
        <title>Draft Genome of Bradyrhizobium elkanii strain SEMIA 938, Used in Commercial Inoculants for Lupinus spp. in Brazil.</title>
        <authorList>
            <person name="Hungria M."/>
            <person name="Delamuta J.R.M."/>
            <person name="Ribeiro R.A."/>
            <person name="Nogueira M.A."/>
        </authorList>
    </citation>
    <scope>NUCLEOTIDE SEQUENCE [LARGE SCALE GENOMIC DNA]</scope>
    <source>
        <strain evidence="3 4">Semia 938</strain>
    </source>
</reference>
<name>A0A4U6S609_BRAEL</name>
<evidence type="ECO:0000313" key="4">
    <source>
        <dbReference type="Proteomes" id="UP000305095"/>
    </source>
</evidence>
<protein>
    <recommendedName>
        <fullName evidence="2">Peptidase C14 caspase domain-containing protein</fullName>
    </recommendedName>
</protein>
<sequence>MHAPNDYALVIGINDYPQWDGGKYSLKSPNQDALEFYQWLVDAEGGGLHPEHAHLVQSAADPLSPYQFEIDRTFAKIRNQSLNKERRRFYFYFSGHGHSPGTSFDQQCLCLPNWSPDAPGAALDLKSYIKAAVGCLNFSESIFFLDCCRVRTIAPLGKVSDLECGNPTTTDRHYAIVYSSDHHKASLEGEIRQQAAAAEQPDAAEGDDPTAAGDGDKLIRSYFTVALLNILKKETIELVPLVRRLKVDVAALAKQTVRALPTDKEIILGPPNRKPPPAEQIPQVYKTRTTRGLKARVERKLVDETYTLKVEVRSDLKLQSPGEHKAVLMPGEIVVFRGTTFMSRERGHFQKKLPVGNYQIHVVHGDVSEGHELRLSTNTSVAYALPNRFSAAPLASTTGRRDDLDAVIAASKWKVADQAGVAQAVFINLYQGHARQDRGDALQGRLCLNIDGLRRTDVELGNTLVPVPANATVELVHHDLNGRATFLPVPVAMGWDTQIFIALGGQGIPMLSAASISMRVAGAGFDPSDGLIDAYELALADLATEGPGPDEGVLHALLKGDYRNPLYRLVGAHFLVRKLSTSQTPSREDLQLLDTVIEDLTAIMGPGSPDLAALRLVRARWADAEFAIDAEYSLRANTPLLKPGLDAFVQATSWLERANFNGLADIVLGLDPNSNWTCWSRQPPPYSLSSSHGPEGQSVRLSFSPTEATRIDLIELTWRNAGYATTRFSADGRSILQGDRVGPEDDVLQKTWNLLRIPDWLVAYVRETEQQSMRTGFAPTLPSMVLRTGMPADLILQARALTKWLPAVKEDANGQRAGEAFAGHQGAA</sequence>
<dbReference type="Proteomes" id="UP000305095">
    <property type="component" value="Unassembled WGS sequence"/>
</dbReference>
<dbReference type="Gene3D" id="3.40.50.1460">
    <property type="match status" value="1"/>
</dbReference>
<comment type="caution">
    <text evidence="3">The sequence shown here is derived from an EMBL/GenBank/DDBJ whole genome shotgun (WGS) entry which is preliminary data.</text>
</comment>
<evidence type="ECO:0000256" key="1">
    <source>
        <dbReference type="SAM" id="MobiDB-lite"/>
    </source>
</evidence>
<feature type="region of interest" description="Disordered" evidence="1">
    <location>
        <begin position="193"/>
        <end position="212"/>
    </location>
</feature>
<dbReference type="AlphaFoldDB" id="A0A4U6S609"/>